<proteinExistence type="inferred from homology"/>
<evidence type="ECO:0000313" key="4">
    <source>
        <dbReference type="EMBL" id="MBD1601762.1"/>
    </source>
</evidence>
<dbReference type="PRINTS" id="PR00081">
    <property type="entry name" value="GDHRDH"/>
</dbReference>
<gene>
    <name evidence="4" type="ORF">HAQ05_24085</name>
</gene>
<sequence length="244" mass="25594">MSHWFDKRVYWVIGATGALGRATVEALARQGATVIASSRSVTTAHFSGWPGVFSWPLDVGDSAAVDHVAAGIIDRFGRLDGLVTSSNVAAFGEFHALADEDWYRVLEAKWLGSVRPVRAVLPHLIAMGQGAIVLITGRGGIDPSPQHFIGSSVNAALDLLVQGLGRRYGPQGVRVNAVAPGPIASPRYQALQQASPQSIEPQTPLAGPGKPEDVASAVLYLLSDAAAFVNASGLYVDGGGKRYV</sequence>
<dbReference type="CDD" id="cd05233">
    <property type="entry name" value="SDR_c"/>
    <property type="match status" value="1"/>
</dbReference>
<evidence type="ECO:0000256" key="2">
    <source>
        <dbReference type="ARBA" id="ARBA00023002"/>
    </source>
</evidence>
<protein>
    <submittedName>
        <fullName evidence="4">SDR family oxidoreductase</fullName>
    </submittedName>
</protein>
<keyword evidence="5" id="KW-1185">Reference proteome</keyword>
<evidence type="ECO:0000256" key="1">
    <source>
        <dbReference type="ARBA" id="ARBA00006484"/>
    </source>
</evidence>
<dbReference type="RefSeq" id="WP_190425645.1">
    <property type="nucleotide sequence ID" value="NZ_JAAOCA010000041.1"/>
</dbReference>
<dbReference type="Proteomes" id="UP000805841">
    <property type="component" value="Unassembled WGS sequence"/>
</dbReference>
<comment type="caution">
    <text evidence="4">The sequence shown here is derived from an EMBL/GenBank/DDBJ whole genome shotgun (WGS) entry which is preliminary data.</text>
</comment>
<keyword evidence="2" id="KW-0560">Oxidoreductase</keyword>
<evidence type="ECO:0000256" key="3">
    <source>
        <dbReference type="SAM" id="MobiDB-lite"/>
    </source>
</evidence>
<dbReference type="Pfam" id="PF13561">
    <property type="entry name" value="adh_short_C2"/>
    <property type="match status" value="1"/>
</dbReference>
<reference evidence="4 5" key="1">
    <citation type="journal article" date="2020" name="Insects">
        <title>Bacteria Belonging to Pseudomonas typographi sp. nov. from the Bark Beetle Ips typographus Have Genomic Potential to Aid in the Host Ecology.</title>
        <authorList>
            <person name="Peral-Aranega E."/>
            <person name="Saati-Santamaria Z."/>
            <person name="Kolarik M."/>
            <person name="Rivas R."/>
            <person name="Garcia-Fraile P."/>
        </authorList>
    </citation>
    <scope>NUCLEOTIDE SEQUENCE [LARGE SCALE GENOMIC DNA]</scope>
    <source>
        <strain evidence="4 5">CA3A</strain>
    </source>
</reference>
<dbReference type="PANTHER" id="PTHR43477:SF1">
    <property type="entry name" value="DIHYDROANTICAPSIN 7-DEHYDROGENASE"/>
    <property type="match status" value="1"/>
</dbReference>
<dbReference type="InterPro" id="IPR036291">
    <property type="entry name" value="NAD(P)-bd_dom_sf"/>
</dbReference>
<organism evidence="4 5">
    <name type="scientific">Pseudomonas typographi</name>
    <dbReference type="NCBI Taxonomy" id="2715964"/>
    <lineage>
        <taxon>Bacteria</taxon>
        <taxon>Pseudomonadati</taxon>
        <taxon>Pseudomonadota</taxon>
        <taxon>Gammaproteobacteria</taxon>
        <taxon>Pseudomonadales</taxon>
        <taxon>Pseudomonadaceae</taxon>
        <taxon>Pseudomonas</taxon>
    </lineage>
</organism>
<name>A0ABR7Z8P6_9PSED</name>
<feature type="region of interest" description="Disordered" evidence="3">
    <location>
        <begin position="190"/>
        <end position="210"/>
    </location>
</feature>
<dbReference type="InterPro" id="IPR051122">
    <property type="entry name" value="SDR_DHRS6-like"/>
</dbReference>
<accession>A0ABR7Z8P6</accession>
<feature type="compositionally biased region" description="Polar residues" evidence="3">
    <location>
        <begin position="190"/>
        <end position="201"/>
    </location>
</feature>
<dbReference type="Gene3D" id="3.40.50.720">
    <property type="entry name" value="NAD(P)-binding Rossmann-like Domain"/>
    <property type="match status" value="1"/>
</dbReference>
<dbReference type="PANTHER" id="PTHR43477">
    <property type="entry name" value="DIHYDROANTICAPSIN 7-DEHYDROGENASE"/>
    <property type="match status" value="1"/>
</dbReference>
<comment type="similarity">
    <text evidence="1">Belongs to the short-chain dehydrogenases/reductases (SDR) family.</text>
</comment>
<evidence type="ECO:0000313" key="5">
    <source>
        <dbReference type="Proteomes" id="UP000805841"/>
    </source>
</evidence>
<dbReference type="InterPro" id="IPR002347">
    <property type="entry name" value="SDR_fam"/>
</dbReference>
<dbReference type="SUPFAM" id="SSF51735">
    <property type="entry name" value="NAD(P)-binding Rossmann-fold domains"/>
    <property type="match status" value="1"/>
</dbReference>
<dbReference type="EMBL" id="JAAOCA010000041">
    <property type="protein sequence ID" value="MBD1601762.1"/>
    <property type="molecule type" value="Genomic_DNA"/>
</dbReference>